<dbReference type="OrthoDB" id="4150779at2759"/>
<name>A0A0D2BU20_9EURO</name>
<keyword evidence="3" id="KW-1185">Reference proteome</keyword>
<dbReference type="AlphaFoldDB" id="A0A0D2BU20"/>
<feature type="coiled-coil region" evidence="1">
    <location>
        <begin position="208"/>
        <end position="235"/>
    </location>
</feature>
<dbReference type="VEuPathDB" id="FungiDB:PV07_12384"/>
<dbReference type="GeneID" id="27351578"/>
<dbReference type="Proteomes" id="UP000054466">
    <property type="component" value="Unassembled WGS sequence"/>
</dbReference>
<evidence type="ECO:0000256" key="1">
    <source>
        <dbReference type="SAM" id="Coils"/>
    </source>
</evidence>
<dbReference type="EMBL" id="KN847047">
    <property type="protein sequence ID" value="KIW22504.1"/>
    <property type="molecule type" value="Genomic_DNA"/>
</dbReference>
<dbReference type="HOGENOM" id="CLU_080757_0_0_1"/>
<protein>
    <submittedName>
        <fullName evidence="2">Uncharacterized protein</fullName>
    </submittedName>
</protein>
<accession>A0A0D2BU20</accession>
<dbReference type="EMBL" id="KN847047">
    <property type="protein sequence ID" value="KIW22503.1"/>
    <property type="molecule type" value="Genomic_DNA"/>
</dbReference>
<gene>
    <name evidence="2" type="ORF">PV07_12384</name>
</gene>
<dbReference type="RefSeq" id="XP_016242719.1">
    <property type="nucleotide sequence ID" value="XM_016399907.1"/>
</dbReference>
<evidence type="ECO:0000313" key="2">
    <source>
        <dbReference type="EMBL" id="KIW22503.1"/>
    </source>
</evidence>
<dbReference type="RefSeq" id="XP_016242720.1">
    <property type="nucleotide sequence ID" value="XM_016399908.1"/>
</dbReference>
<organism evidence="2 3">
    <name type="scientific">Cladophialophora immunda</name>
    <dbReference type="NCBI Taxonomy" id="569365"/>
    <lineage>
        <taxon>Eukaryota</taxon>
        <taxon>Fungi</taxon>
        <taxon>Dikarya</taxon>
        <taxon>Ascomycota</taxon>
        <taxon>Pezizomycotina</taxon>
        <taxon>Eurotiomycetes</taxon>
        <taxon>Chaetothyriomycetidae</taxon>
        <taxon>Chaetothyriales</taxon>
        <taxon>Herpotrichiellaceae</taxon>
        <taxon>Cladophialophora</taxon>
    </lineage>
</organism>
<keyword evidence="1" id="KW-0175">Coiled coil</keyword>
<reference evidence="2 3" key="1">
    <citation type="submission" date="2015-01" db="EMBL/GenBank/DDBJ databases">
        <title>The Genome Sequence of Cladophialophora immunda CBS83496.</title>
        <authorList>
            <consortium name="The Broad Institute Genomics Platform"/>
            <person name="Cuomo C."/>
            <person name="de Hoog S."/>
            <person name="Gorbushina A."/>
            <person name="Stielow B."/>
            <person name="Teixiera M."/>
            <person name="Abouelleil A."/>
            <person name="Chapman S.B."/>
            <person name="Priest M."/>
            <person name="Young S.K."/>
            <person name="Wortman J."/>
            <person name="Nusbaum C."/>
            <person name="Birren B."/>
        </authorList>
    </citation>
    <scope>NUCLEOTIDE SEQUENCE [LARGE SCALE GENOMIC DNA]</scope>
    <source>
        <strain evidence="2 3">CBS 83496</strain>
    </source>
</reference>
<sequence>MLPPKSPNTSSTTTTLTLPLRAAPPKSVILDPYFTLLYEDNKKNLQHFLDNKAPLPVKEVLATSRFAEYLLSKEPGPRVQYGNLRPALSAIRSFLVSSPGGKKLLAFYKHLLQVQGRWLMATAQLVSFELYVKLTYALFISRDDKKLLDHFIKVIPGALSKVANYSNVDRASFDTLLNLEKNRLQEASFSAADSLFNFKVSKEFYHTHGKLLTAIEVHEAKLEELRERAARRKAERQARIQAAYTRNSATLNRQMGMAGMTPHHPEVEASVCQYTKEIRNEFFSFNEDTDAQEPLDLTGE</sequence>
<evidence type="ECO:0000313" key="3">
    <source>
        <dbReference type="Proteomes" id="UP000054466"/>
    </source>
</evidence>
<proteinExistence type="predicted"/>